<evidence type="ECO:0000256" key="1">
    <source>
        <dbReference type="SAM" id="Coils"/>
    </source>
</evidence>
<accession>A0A1F7SG94</accession>
<feature type="coiled-coil region" evidence="1">
    <location>
        <begin position="57"/>
        <end position="84"/>
    </location>
</feature>
<evidence type="ECO:0000313" key="4">
    <source>
        <dbReference type="Proteomes" id="UP000185874"/>
    </source>
</evidence>
<keyword evidence="1" id="KW-0175">Coiled coil</keyword>
<comment type="caution">
    <text evidence="3">The sequence shown here is derived from an EMBL/GenBank/DDBJ whole genome shotgun (WGS) entry which is preliminary data.</text>
</comment>
<evidence type="ECO:0008006" key="5">
    <source>
        <dbReference type="Google" id="ProtNLM"/>
    </source>
</evidence>
<evidence type="ECO:0000256" key="2">
    <source>
        <dbReference type="SAM" id="MobiDB-lite"/>
    </source>
</evidence>
<feature type="region of interest" description="Disordered" evidence="2">
    <location>
        <begin position="1"/>
        <end position="28"/>
    </location>
</feature>
<dbReference type="AlphaFoldDB" id="A0A1F7SG94"/>
<protein>
    <recommendedName>
        <fullName evidence="5">Cytoplasmic protein</fullName>
    </recommendedName>
</protein>
<feature type="compositionally biased region" description="Gly residues" evidence="2">
    <location>
        <begin position="12"/>
        <end position="24"/>
    </location>
</feature>
<organism evidence="3 4">
    <name type="scientific">Candidatus Shapirobacteria bacterium RBG_13_44_7</name>
    <dbReference type="NCBI Taxonomy" id="1802149"/>
    <lineage>
        <taxon>Bacteria</taxon>
        <taxon>Candidatus Shapironibacteriota</taxon>
    </lineage>
</organism>
<dbReference type="Pfam" id="PF17253">
    <property type="entry name" value="DUF5320"/>
    <property type="match status" value="1"/>
</dbReference>
<proteinExistence type="predicted"/>
<name>A0A1F7SG94_9BACT</name>
<sequence length="85" mass="9604">MNMPNLDKTGPQGQGPMTGRGFGPCGSKVGWGKRICSGRGLGKYFRWNWPKTKKDQTKALAEYKQALLEELEDVKKEEEELDKTE</sequence>
<reference evidence="3 4" key="1">
    <citation type="journal article" date="2016" name="Nat. Commun.">
        <title>Thousands of microbial genomes shed light on interconnected biogeochemical processes in an aquifer system.</title>
        <authorList>
            <person name="Anantharaman K."/>
            <person name="Brown C.T."/>
            <person name="Hug L.A."/>
            <person name="Sharon I."/>
            <person name="Castelle C.J."/>
            <person name="Probst A.J."/>
            <person name="Thomas B.C."/>
            <person name="Singh A."/>
            <person name="Wilkins M.J."/>
            <person name="Karaoz U."/>
            <person name="Brodie E.L."/>
            <person name="Williams K.H."/>
            <person name="Hubbard S.S."/>
            <person name="Banfield J.F."/>
        </authorList>
    </citation>
    <scope>NUCLEOTIDE SEQUENCE [LARGE SCALE GENOMIC DNA]</scope>
</reference>
<dbReference type="EMBL" id="MGDJ01000022">
    <property type="protein sequence ID" value="OGL52761.1"/>
    <property type="molecule type" value="Genomic_DNA"/>
</dbReference>
<gene>
    <name evidence="3" type="ORF">A3K55_01380</name>
</gene>
<dbReference type="Proteomes" id="UP000185874">
    <property type="component" value="Unassembled WGS sequence"/>
</dbReference>
<dbReference type="InterPro" id="IPR035205">
    <property type="entry name" value="DUF5320"/>
</dbReference>
<evidence type="ECO:0000313" key="3">
    <source>
        <dbReference type="EMBL" id="OGL52761.1"/>
    </source>
</evidence>